<evidence type="ECO:0000313" key="4">
    <source>
        <dbReference type="EMBL" id="KDR95759.1"/>
    </source>
</evidence>
<dbReference type="PANTHER" id="PTHR43479:SF11">
    <property type="entry name" value="ACREF_ENVCD OPERON REPRESSOR-RELATED"/>
    <property type="match status" value="1"/>
</dbReference>
<dbReference type="PROSITE" id="PS50977">
    <property type="entry name" value="HTH_TETR_2"/>
    <property type="match status" value="1"/>
</dbReference>
<dbReference type="GO" id="GO:0003677">
    <property type="term" value="F:DNA binding"/>
    <property type="evidence" value="ECO:0007669"/>
    <property type="project" value="UniProtKB-UniRule"/>
</dbReference>
<protein>
    <submittedName>
        <fullName evidence="4">Transcriptional regulator, TetR family</fullName>
    </submittedName>
</protein>
<dbReference type="RefSeq" id="WP_038264291.1">
    <property type="nucleotide sequence ID" value="NZ_FSRH01000011.1"/>
</dbReference>
<evidence type="ECO:0000259" key="3">
    <source>
        <dbReference type="PROSITE" id="PS50977"/>
    </source>
</evidence>
<evidence type="ECO:0000313" key="5">
    <source>
        <dbReference type="Proteomes" id="UP000027946"/>
    </source>
</evidence>
<reference evidence="4 5" key="1">
    <citation type="submission" date="2014-03" db="EMBL/GenBank/DDBJ databases">
        <title>Genome sequence of Clostridium litorale W6, DSM 5388.</title>
        <authorList>
            <person name="Poehlein A."/>
            <person name="Jagirdar A."/>
            <person name="Khonsari B."/>
            <person name="Chibani C.M."/>
            <person name="Gutierrez Gutierrez D.A."/>
            <person name="Davydova E."/>
            <person name="Alghaithi H.S."/>
            <person name="Nair K.P."/>
            <person name="Dhamotharan K."/>
            <person name="Chandran L."/>
            <person name="G W."/>
            <person name="Daniel R."/>
        </authorList>
    </citation>
    <scope>NUCLEOTIDE SEQUENCE [LARGE SCALE GENOMIC DNA]</scope>
    <source>
        <strain evidence="4 5">W6</strain>
    </source>
</reference>
<dbReference type="Proteomes" id="UP000027946">
    <property type="component" value="Unassembled WGS sequence"/>
</dbReference>
<dbReference type="SUPFAM" id="SSF46689">
    <property type="entry name" value="Homeodomain-like"/>
    <property type="match status" value="1"/>
</dbReference>
<feature type="domain" description="HTH tetR-type" evidence="3">
    <location>
        <begin position="6"/>
        <end position="66"/>
    </location>
</feature>
<keyword evidence="5" id="KW-1185">Reference proteome</keyword>
<dbReference type="InterPro" id="IPR050624">
    <property type="entry name" value="HTH-type_Tx_Regulator"/>
</dbReference>
<dbReference type="InterPro" id="IPR001647">
    <property type="entry name" value="HTH_TetR"/>
</dbReference>
<proteinExistence type="predicted"/>
<dbReference type="AlphaFoldDB" id="A0A069RFE9"/>
<sequence length="185" mass="21278">MPKIIKDIEEKILISAMEAFGEYGYAKSDMKKIAAGAGIAVGTLYNYFPNKKELFKKVFSKSWEMTFEKLDEICRGSGSSIEKIERFITAVYDDVTSRKGLGKELIRADVLPMDFRKDIRSAIFSRLDSLFEGYLKESGIDIETSKRWRLSDSLISTLMCMHRAYPGERDDNIEFVFEMVKRYLG</sequence>
<feature type="DNA-binding region" description="H-T-H motif" evidence="2">
    <location>
        <begin position="29"/>
        <end position="48"/>
    </location>
</feature>
<organism evidence="4 5">
    <name type="scientific">Peptoclostridium litorale DSM 5388</name>
    <dbReference type="NCBI Taxonomy" id="1121324"/>
    <lineage>
        <taxon>Bacteria</taxon>
        <taxon>Bacillati</taxon>
        <taxon>Bacillota</taxon>
        <taxon>Clostridia</taxon>
        <taxon>Peptostreptococcales</taxon>
        <taxon>Peptoclostridiaceae</taxon>
        <taxon>Peptoclostridium</taxon>
    </lineage>
</organism>
<gene>
    <name evidence="4" type="ORF">CLIT_10c04860</name>
</gene>
<dbReference type="PRINTS" id="PR00455">
    <property type="entry name" value="HTHTETR"/>
</dbReference>
<dbReference type="Pfam" id="PF00440">
    <property type="entry name" value="TetR_N"/>
    <property type="match status" value="1"/>
</dbReference>
<dbReference type="OrthoDB" id="9812993at2"/>
<evidence type="ECO:0000256" key="1">
    <source>
        <dbReference type="ARBA" id="ARBA00023125"/>
    </source>
</evidence>
<accession>A0A069RFE9</accession>
<dbReference type="eggNOG" id="COG1309">
    <property type="taxonomic scope" value="Bacteria"/>
</dbReference>
<dbReference type="Gene3D" id="1.10.357.10">
    <property type="entry name" value="Tetracycline Repressor, domain 2"/>
    <property type="match status" value="1"/>
</dbReference>
<dbReference type="STRING" id="1121324.CLIT_10c04860"/>
<name>A0A069RFE9_PEPLI</name>
<comment type="caution">
    <text evidence="4">The sequence shown here is derived from an EMBL/GenBank/DDBJ whole genome shotgun (WGS) entry which is preliminary data.</text>
</comment>
<dbReference type="Gene3D" id="1.10.10.60">
    <property type="entry name" value="Homeodomain-like"/>
    <property type="match status" value="1"/>
</dbReference>
<dbReference type="InterPro" id="IPR009057">
    <property type="entry name" value="Homeodomain-like_sf"/>
</dbReference>
<evidence type="ECO:0000256" key="2">
    <source>
        <dbReference type="PROSITE-ProRule" id="PRU00335"/>
    </source>
</evidence>
<dbReference type="PANTHER" id="PTHR43479">
    <property type="entry name" value="ACREF/ENVCD OPERON REPRESSOR-RELATED"/>
    <property type="match status" value="1"/>
</dbReference>
<dbReference type="EMBL" id="JJMM01000010">
    <property type="protein sequence ID" value="KDR95759.1"/>
    <property type="molecule type" value="Genomic_DNA"/>
</dbReference>
<keyword evidence="1 2" id="KW-0238">DNA-binding</keyword>